<sequence length="165" mass="17641">MEFLPRPWPGPLGALFSDGTLRAIEALIDEERGQPLPHAVLAHGDFDPTHIFCAGGGYSGLIDFGEIRGAEPAFDLGHFLLYDEASLLPALLRGYGRVEPLPDGHGRSIIRSAVLLGLRQLCRCLGPPRHRPLDAPGVLARARRLTALVGQSSAEPGGRMPSHGS</sequence>
<dbReference type="Proteomes" id="UP000482800">
    <property type="component" value="Unassembled WGS sequence"/>
</dbReference>
<dbReference type="EMBL" id="BLPF01000001">
    <property type="protein sequence ID" value="GFJ75975.1"/>
    <property type="molecule type" value="Genomic_DNA"/>
</dbReference>
<evidence type="ECO:0000313" key="3">
    <source>
        <dbReference type="Proteomes" id="UP000482800"/>
    </source>
</evidence>
<dbReference type="SUPFAM" id="SSF56112">
    <property type="entry name" value="Protein kinase-like (PK-like)"/>
    <property type="match status" value="1"/>
</dbReference>
<dbReference type="InterPro" id="IPR011009">
    <property type="entry name" value="Kinase-like_dom_sf"/>
</dbReference>
<feature type="domain" description="Aminoglycoside phosphotransferase" evidence="1">
    <location>
        <begin position="30"/>
        <end position="100"/>
    </location>
</feature>
<dbReference type="Gene3D" id="3.90.1200.10">
    <property type="match status" value="1"/>
</dbReference>
<proteinExistence type="predicted"/>
<comment type="caution">
    <text evidence="2">The sequence shown here is derived from an EMBL/GenBank/DDBJ whole genome shotgun (WGS) entry which is preliminary data.</text>
</comment>
<keyword evidence="3" id="KW-1185">Reference proteome</keyword>
<gene>
    <name evidence="2" type="ORF">Phou_001550</name>
</gene>
<name>A0A6V8K5A3_9ACTN</name>
<accession>A0A6V8K5A3</accession>
<dbReference type="InterPro" id="IPR002575">
    <property type="entry name" value="Aminoglycoside_PTrfase"/>
</dbReference>
<evidence type="ECO:0000313" key="2">
    <source>
        <dbReference type="EMBL" id="GFJ75975.1"/>
    </source>
</evidence>
<protein>
    <recommendedName>
        <fullName evidence="1">Aminoglycoside phosphotransferase domain-containing protein</fullName>
    </recommendedName>
</protein>
<reference evidence="2 3" key="1">
    <citation type="submission" date="2020-03" db="EMBL/GenBank/DDBJ databases">
        <title>Whole genome shotgun sequence of Phytohabitans houttuyneae NBRC 108639.</title>
        <authorList>
            <person name="Komaki H."/>
            <person name="Tamura T."/>
        </authorList>
    </citation>
    <scope>NUCLEOTIDE SEQUENCE [LARGE SCALE GENOMIC DNA]</scope>
    <source>
        <strain evidence="2 3">NBRC 108639</strain>
    </source>
</reference>
<evidence type="ECO:0000259" key="1">
    <source>
        <dbReference type="Pfam" id="PF01636"/>
    </source>
</evidence>
<organism evidence="2 3">
    <name type="scientific">Phytohabitans houttuyneae</name>
    <dbReference type="NCBI Taxonomy" id="1076126"/>
    <lineage>
        <taxon>Bacteria</taxon>
        <taxon>Bacillati</taxon>
        <taxon>Actinomycetota</taxon>
        <taxon>Actinomycetes</taxon>
        <taxon>Micromonosporales</taxon>
        <taxon>Micromonosporaceae</taxon>
    </lineage>
</organism>
<dbReference type="Pfam" id="PF01636">
    <property type="entry name" value="APH"/>
    <property type="match status" value="1"/>
</dbReference>
<reference evidence="2 3" key="2">
    <citation type="submission" date="2020-03" db="EMBL/GenBank/DDBJ databases">
        <authorList>
            <person name="Ichikawa N."/>
            <person name="Kimura A."/>
            <person name="Kitahashi Y."/>
            <person name="Uohara A."/>
        </authorList>
    </citation>
    <scope>NUCLEOTIDE SEQUENCE [LARGE SCALE GENOMIC DNA]</scope>
    <source>
        <strain evidence="2 3">NBRC 108639</strain>
    </source>
</reference>
<dbReference type="AlphaFoldDB" id="A0A6V8K5A3"/>